<reference evidence="3" key="1">
    <citation type="journal article" date="2020" name="Stud. Mycol.">
        <title>101 Dothideomycetes genomes: a test case for predicting lifestyles and emergence of pathogens.</title>
        <authorList>
            <person name="Haridas S."/>
            <person name="Albert R."/>
            <person name="Binder M."/>
            <person name="Bloem J."/>
            <person name="Labutti K."/>
            <person name="Salamov A."/>
            <person name="Andreopoulos B."/>
            <person name="Baker S."/>
            <person name="Barry K."/>
            <person name="Bills G."/>
            <person name="Bluhm B."/>
            <person name="Cannon C."/>
            <person name="Castanera R."/>
            <person name="Culley D."/>
            <person name="Daum C."/>
            <person name="Ezra D."/>
            <person name="Gonzalez J."/>
            <person name="Henrissat B."/>
            <person name="Kuo A."/>
            <person name="Liang C."/>
            <person name="Lipzen A."/>
            <person name="Lutzoni F."/>
            <person name="Magnuson J."/>
            <person name="Mondo S."/>
            <person name="Nolan M."/>
            <person name="Ohm R."/>
            <person name="Pangilinan J."/>
            <person name="Park H.-J."/>
            <person name="Ramirez L."/>
            <person name="Alfaro M."/>
            <person name="Sun H."/>
            <person name="Tritt A."/>
            <person name="Yoshinaga Y."/>
            <person name="Zwiers L.-H."/>
            <person name="Turgeon B."/>
            <person name="Goodwin S."/>
            <person name="Spatafora J."/>
            <person name="Crous P."/>
            <person name="Grigoriev I."/>
        </authorList>
    </citation>
    <scope>NUCLEOTIDE SEQUENCE</scope>
    <source>
        <strain evidence="3">CBS 113979</strain>
    </source>
</reference>
<accession>A0A6G1H7M1</accession>
<dbReference type="InterPro" id="IPR052895">
    <property type="entry name" value="HetReg/Transcr_Mod"/>
</dbReference>
<evidence type="ECO:0000313" key="4">
    <source>
        <dbReference type="Proteomes" id="UP000800041"/>
    </source>
</evidence>
<name>A0A6G1H7M1_9PEZI</name>
<dbReference type="Pfam" id="PF06985">
    <property type="entry name" value="HET"/>
    <property type="match status" value="1"/>
</dbReference>
<dbReference type="OrthoDB" id="2157530at2759"/>
<proteinExistence type="predicted"/>
<keyword evidence="4" id="KW-1185">Reference proteome</keyword>
<dbReference type="InterPro" id="IPR010730">
    <property type="entry name" value="HET"/>
</dbReference>
<dbReference type="Proteomes" id="UP000800041">
    <property type="component" value="Unassembled WGS sequence"/>
</dbReference>
<feature type="domain" description="Heterokaryon incompatibility" evidence="2">
    <location>
        <begin position="31"/>
        <end position="213"/>
    </location>
</feature>
<evidence type="ECO:0000313" key="3">
    <source>
        <dbReference type="EMBL" id="KAF1989062.1"/>
    </source>
</evidence>
<gene>
    <name evidence="3" type="ORF">K402DRAFT_445052</name>
</gene>
<evidence type="ECO:0000259" key="2">
    <source>
        <dbReference type="Pfam" id="PF06985"/>
    </source>
</evidence>
<evidence type="ECO:0000256" key="1">
    <source>
        <dbReference type="SAM" id="MobiDB-lite"/>
    </source>
</evidence>
<sequence>MATMIPPRLLCLNNGRLFLVDTWSLPTVPIYDIISYRWGNTVQMYHPDIPGVQWKIKLSRRKLKDIRRLMESDDDIKYLWCDALCINQQDPEEQSREIARMYEYYKNARVCHILMDMIEPWDPQDIVEKFSQVDQVIWALGRVTRASEMSLEPNLRQFLREWGAKKWVFTVNKPTVQSAGVEMGVLNCYATCAGYVMSLFHNLYFTRVWTFQEMLLGRNITMWGINRDRMTRIGQLDSWLNLASDARDKAKKLQKWIIDSREEFSEAVVNLIGAMEEDKLALEYLEIQVLGISAARMDIVNGGPYWWLQNHKGISNVFSAVSWRPRKCGHKQDIFRGLLGVFHGLFTPDEIKTELSRKNVDALSFAFFRKLSEKTEFAWTRLAISSGERTDHNWIPRAADYDVGDSDDDGRRDEDPEDRGEDYYSEEEEDEGSSKLMTTDCFAGVVRLGRFKVKGGLAKTEAITGLEGAPRKYMKITFKQNPNPTPNSGMNFTFRGCNCGKKVKTGRFKSEPIPTYDQPRDKAWGETGRTLVECATILSNIFSPDQDVRDYRRRLLTKLQPQWNLYDTNAKPPNWVDRCVSGGPFENPIIRVHNFSMNYNLRDWTGCRSRLQNENTENVICEVRVNCGCVVSGPFSLMMEAITSVSGSSLGEKAAVLDADNRIHLHDGLGLVQLGDVGAEPKVFHLVCFGGNENAHKLYSVACRKTKDRKPIEWDLPWPSCRALVRDEFSHGMMDKMRDYGYVQTGGSGNLLICRNHIADHYRIIGVCIDGHMASKKGEHSVTIK</sequence>
<feature type="compositionally biased region" description="Acidic residues" evidence="1">
    <location>
        <begin position="415"/>
        <end position="431"/>
    </location>
</feature>
<dbReference type="EMBL" id="ML977146">
    <property type="protein sequence ID" value="KAF1989062.1"/>
    <property type="molecule type" value="Genomic_DNA"/>
</dbReference>
<dbReference type="PANTHER" id="PTHR24148:SF64">
    <property type="entry name" value="HETEROKARYON INCOMPATIBILITY DOMAIN-CONTAINING PROTEIN"/>
    <property type="match status" value="1"/>
</dbReference>
<feature type="region of interest" description="Disordered" evidence="1">
    <location>
        <begin position="396"/>
        <end position="434"/>
    </location>
</feature>
<protein>
    <recommendedName>
        <fullName evidence="2">Heterokaryon incompatibility domain-containing protein</fullName>
    </recommendedName>
</protein>
<dbReference type="PANTHER" id="PTHR24148">
    <property type="entry name" value="ANKYRIN REPEAT DOMAIN-CONTAINING PROTEIN 39 HOMOLOG-RELATED"/>
    <property type="match status" value="1"/>
</dbReference>
<dbReference type="AlphaFoldDB" id="A0A6G1H7M1"/>
<organism evidence="3 4">
    <name type="scientific">Aulographum hederae CBS 113979</name>
    <dbReference type="NCBI Taxonomy" id="1176131"/>
    <lineage>
        <taxon>Eukaryota</taxon>
        <taxon>Fungi</taxon>
        <taxon>Dikarya</taxon>
        <taxon>Ascomycota</taxon>
        <taxon>Pezizomycotina</taxon>
        <taxon>Dothideomycetes</taxon>
        <taxon>Pleosporomycetidae</taxon>
        <taxon>Aulographales</taxon>
        <taxon>Aulographaceae</taxon>
    </lineage>
</organism>